<dbReference type="Pfam" id="PF00106">
    <property type="entry name" value="adh_short"/>
    <property type="match status" value="1"/>
</dbReference>
<name>A0A4R2LCL4_9GAMM</name>
<comment type="similarity">
    <text evidence="1 3">Belongs to the short-chain dehydrogenases/reductases (SDR) family.</text>
</comment>
<accession>A0A4R2LCL4</accession>
<dbReference type="InterPro" id="IPR036291">
    <property type="entry name" value="NAD(P)-bd_dom_sf"/>
</dbReference>
<proteinExistence type="inferred from homology"/>
<dbReference type="SUPFAM" id="SSF51735">
    <property type="entry name" value="NAD(P)-binding Rossmann-fold domains"/>
    <property type="match status" value="1"/>
</dbReference>
<sequence length="251" mass="25790">MSELDGRRAWITGASSGIGAATAARLAALGAEVVLSGRRAERLAAVAAQIEVAGGRARVLPLDVAERAAVERAGAELDALGGVDVLVNNAGVMHLSPLVKVRVDEWERVVDVNLKGVLYCLAAVLPGMAARGGGHVVNVSSVAAQVTFPSSGVYCATKFGVRALSDTLRKEGIRLGVRVTDIQPGAVATELPDTIHYGPVRAAVSAAGALYGPDTAILAAEDVADAIAWAVTRPAHVNVGEIVIRPRVQEA</sequence>
<gene>
    <name evidence="4" type="ORF">EV699_10521</name>
</gene>
<dbReference type="EMBL" id="SLWY01000005">
    <property type="protein sequence ID" value="TCO82239.1"/>
    <property type="molecule type" value="Genomic_DNA"/>
</dbReference>
<dbReference type="GO" id="GO:0016020">
    <property type="term" value="C:membrane"/>
    <property type="evidence" value="ECO:0007669"/>
    <property type="project" value="TreeGrafter"/>
</dbReference>
<dbReference type="Proteomes" id="UP000295765">
    <property type="component" value="Unassembled WGS sequence"/>
</dbReference>
<keyword evidence="2" id="KW-0560">Oxidoreductase</keyword>
<dbReference type="Gene3D" id="3.40.50.720">
    <property type="entry name" value="NAD(P)-binding Rossmann-like Domain"/>
    <property type="match status" value="1"/>
</dbReference>
<evidence type="ECO:0000313" key="5">
    <source>
        <dbReference type="Proteomes" id="UP000295765"/>
    </source>
</evidence>
<organism evidence="4 5">
    <name type="scientific">Plasticicumulans lactativorans</name>
    <dbReference type="NCBI Taxonomy" id="1133106"/>
    <lineage>
        <taxon>Bacteria</taxon>
        <taxon>Pseudomonadati</taxon>
        <taxon>Pseudomonadota</taxon>
        <taxon>Gammaproteobacteria</taxon>
        <taxon>Candidatus Competibacteraceae</taxon>
        <taxon>Plasticicumulans</taxon>
    </lineage>
</organism>
<dbReference type="InterPro" id="IPR020904">
    <property type="entry name" value="Sc_DH/Rdtase_CS"/>
</dbReference>
<evidence type="ECO:0000256" key="1">
    <source>
        <dbReference type="ARBA" id="ARBA00006484"/>
    </source>
</evidence>
<reference evidence="4 5" key="1">
    <citation type="submission" date="2019-03" db="EMBL/GenBank/DDBJ databases">
        <title>Genomic Encyclopedia of Type Strains, Phase IV (KMG-IV): sequencing the most valuable type-strain genomes for metagenomic binning, comparative biology and taxonomic classification.</title>
        <authorList>
            <person name="Goeker M."/>
        </authorList>
    </citation>
    <scope>NUCLEOTIDE SEQUENCE [LARGE SCALE GENOMIC DNA]</scope>
    <source>
        <strain evidence="4 5">DSM 25287</strain>
    </source>
</reference>
<protein>
    <submittedName>
        <fullName evidence="4">NADP-dependent 3-hydroxy acid dehydrogenase YdfG</fullName>
    </submittedName>
</protein>
<dbReference type="PROSITE" id="PS00061">
    <property type="entry name" value="ADH_SHORT"/>
    <property type="match status" value="1"/>
</dbReference>
<evidence type="ECO:0000313" key="4">
    <source>
        <dbReference type="EMBL" id="TCO82239.1"/>
    </source>
</evidence>
<evidence type="ECO:0000256" key="3">
    <source>
        <dbReference type="RuleBase" id="RU000363"/>
    </source>
</evidence>
<dbReference type="PRINTS" id="PR00080">
    <property type="entry name" value="SDRFAMILY"/>
</dbReference>
<dbReference type="GO" id="GO:0016616">
    <property type="term" value="F:oxidoreductase activity, acting on the CH-OH group of donors, NAD or NADP as acceptor"/>
    <property type="evidence" value="ECO:0007669"/>
    <property type="project" value="UniProtKB-ARBA"/>
</dbReference>
<keyword evidence="5" id="KW-1185">Reference proteome</keyword>
<dbReference type="FunFam" id="3.40.50.720:FF:000047">
    <property type="entry name" value="NADP-dependent L-serine/L-allo-threonine dehydrogenase"/>
    <property type="match status" value="1"/>
</dbReference>
<dbReference type="PANTHER" id="PTHR44196">
    <property type="entry name" value="DEHYDROGENASE/REDUCTASE SDR FAMILY MEMBER 7B"/>
    <property type="match status" value="1"/>
</dbReference>
<dbReference type="PRINTS" id="PR00081">
    <property type="entry name" value="GDHRDH"/>
</dbReference>
<comment type="caution">
    <text evidence="4">The sequence shown here is derived from an EMBL/GenBank/DDBJ whole genome shotgun (WGS) entry which is preliminary data.</text>
</comment>
<dbReference type="AlphaFoldDB" id="A0A4R2LCL4"/>
<dbReference type="OrthoDB" id="9810734at2"/>
<evidence type="ECO:0000256" key="2">
    <source>
        <dbReference type="ARBA" id="ARBA00023002"/>
    </source>
</evidence>
<dbReference type="PANTHER" id="PTHR44196:SF1">
    <property type="entry name" value="DEHYDROGENASE_REDUCTASE SDR FAMILY MEMBER 7B"/>
    <property type="match status" value="1"/>
</dbReference>
<dbReference type="InterPro" id="IPR002347">
    <property type="entry name" value="SDR_fam"/>
</dbReference>
<dbReference type="RefSeq" id="WP_132539491.1">
    <property type="nucleotide sequence ID" value="NZ_SLWY01000005.1"/>
</dbReference>